<evidence type="ECO:0000313" key="2">
    <source>
        <dbReference type="EMBL" id="TXG48762.1"/>
    </source>
</evidence>
<sequence length="313" mass="34721">MVIRDTFMGVLKKIWRVKNGVEIEVVAGNVFAFHFKTHEERRRIWVGDPWTFDDDLIMLEVPIGKREIGKLPFNRVEFWVQIHCVPLLCMSKKVGRFLGSMVGEVIKVDEGVSGDDGVKFLRVRIVVEIDKPLCCCLRVDVLGDGEETVNHRSNSTRGQRDGTVMRRNKASTTQPLKGLVLSDGMMVVTVTKEIIAILWALIIQKNETAIEKGETKALGLGDRVISNTRPSSMGKEKLAVGPHEDMGLLDKKGPGKRRVVRNDEQSGKDAGDEKVLGKRGVAGEECNTVEEGSKDGGERVKFLEEGAIQSAQI</sequence>
<feature type="region of interest" description="Disordered" evidence="1">
    <location>
        <begin position="245"/>
        <end position="279"/>
    </location>
</feature>
<evidence type="ECO:0000256" key="1">
    <source>
        <dbReference type="SAM" id="MobiDB-lite"/>
    </source>
</evidence>
<dbReference type="InterPro" id="IPR040256">
    <property type="entry name" value="At4g02000-like"/>
</dbReference>
<comment type="caution">
    <text evidence="2">The sequence shown here is derived from an EMBL/GenBank/DDBJ whole genome shotgun (WGS) entry which is preliminary data.</text>
</comment>
<keyword evidence="3" id="KW-1185">Reference proteome</keyword>
<dbReference type="EMBL" id="VAHF01000012">
    <property type="protein sequence ID" value="TXG48762.1"/>
    <property type="molecule type" value="Genomic_DNA"/>
</dbReference>
<dbReference type="PANTHER" id="PTHR31286:SF167">
    <property type="entry name" value="OS09G0268800 PROTEIN"/>
    <property type="match status" value="1"/>
</dbReference>
<organism evidence="2 3">
    <name type="scientific">Acer yangbiense</name>
    <dbReference type="NCBI Taxonomy" id="1000413"/>
    <lineage>
        <taxon>Eukaryota</taxon>
        <taxon>Viridiplantae</taxon>
        <taxon>Streptophyta</taxon>
        <taxon>Embryophyta</taxon>
        <taxon>Tracheophyta</taxon>
        <taxon>Spermatophyta</taxon>
        <taxon>Magnoliopsida</taxon>
        <taxon>eudicotyledons</taxon>
        <taxon>Gunneridae</taxon>
        <taxon>Pentapetalae</taxon>
        <taxon>rosids</taxon>
        <taxon>malvids</taxon>
        <taxon>Sapindales</taxon>
        <taxon>Sapindaceae</taxon>
        <taxon>Hippocastanoideae</taxon>
        <taxon>Acereae</taxon>
        <taxon>Acer</taxon>
    </lineage>
</organism>
<accession>A0A5C7GWQ9</accession>
<reference evidence="3" key="1">
    <citation type="journal article" date="2019" name="Gigascience">
        <title>De novo genome assembly of the endangered Acer yangbiense, a plant species with extremely small populations endemic to Yunnan Province, China.</title>
        <authorList>
            <person name="Yang J."/>
            <person name="Wariss H.M."/>
            <person name="Tao L."/>
            <person name="Zhang R."/>
            <person name="Yun Q."/>
            <person name="Hollingsworth P."/>
            <person name="Dao Z."/>
            <person name="Luo G."/>
            <person name="Guo H."/>
            <person name="Ma Y."/>
            <person name="Sun W."/>
        </authorList>
    </citation>
    <scope>NUCLEOTIDE SEQUENCE [LARGE SCALE GENOMIC DNA]</scope>
    <source>
        <strain evidence="3">cv. Malutang</strain>
    </source>
</reference>
<dbReference type="PANTHER" id="PTHR31286">
    <property type="entry name" value="GLYCINE-RICH CELL WALL STRUCTURAL PROTEIN 1.8-LIKE"/>
    <property type="match status" value="1"/>
</dbReference>
<dbReference type="OrthoDB" id="985711at2759"/>
<gene>
    <name evidence="2" type="ORF">EZV62_024637</name>
</gene>
<proteinExistence type="predicted"/>
<name>A0A5C7GWQ9_9ROSI</name>
<protein>
    <submittedName>
        <fullName evidence="2">Uncharacterized protein</fullName>
    </submittedName>
</protein>
<dbReference type="AlphaFoldDB" id="A0A5C7GWQ9"/>
<feature type="region of interest" description="Disordered" evidence="1">
    <location>
        <begin position="148"/>
        <end position="169"/>
    </location>
</feature>
<dbReference type="Proteomes" id="UP000323000">
    <property type="component" value="Chromosome 12"/>
</dbReference>
<feature type="compositionally biased region" description="Basic and acidic residues" evidence="1">
    <location>
        <begin position="260"/>
        <end position="276"/>
    </location>
</feature>
<evidence type="ECO:0000313" key="3">
    <source>
        <dbReference type="Proteomes" id="UP000323000"/>
    </source>
</evidence>